<feature type="region of interest" description="Disordered" evidence="5">
    <location>
        <begin position="191"/>
        <end position="212"/>
    </location>
</feature>
<dbReference type="SMART" id="SM00490">
    <property type="entry name" value="HELICc"/>
    <property type="match status" value="1"/>
</dbReference>
<organism evidence="8 9">
    <name type="scientific">Tuber aestivum</name>
    <name type="common">summer truffle</name>
    <dbReference type="NCBI Taxonomy" id="59557"/>
    <lineage>
        <taxon>Eukaryota</taxon>
        <taxon>Fungi</taxon>
        <taxon>Dikarya</taxon>
        <taxon>Ascomycota</taxon>
        <taxon>Pezizomycotina</taxon>
        <taxon>Pezizomycetes</taxon>
        <taxon>Pezizales</taxon>
        <taxon>Tuberaceae</taxon>
        <taxon>Tuber</taxon>
    </lineage>
</organism>
<dbReference type="GO" id="GO:0071013">
    <property type="term" value="C:catalytic step 2 spliceosome"/>
    <property type="evidence" value="ECO:0007669"/>
    <property type="project" value="TreeGrafter"/>
</dbReference>
<dbReference type="InterPro" id="IPR011709">
    <property type="entry name" value="DEAD-box_helicase_OB_fold"/>
</dbReference>
<dbReference type="EC" id="3.6.4.13" evidence="1"/>
<keyword evidence="2" id="KW-0547">Nucleotide-binding</keyword>
<evidence type="ECO:0000256" key="2">
    <source>
        <dbReference type="ARBA" id="ARBA00022741"/>
    </source>
</evidence>
<accession>A0A292PP15</accession>
<dbReference type="FunFam" id="1.20.120.1080:FF:000020">
    <property type="entry name" value="ATP dependent RNA helicase, putative"/>
    <property type="match status" value="1"/>
</dbReference>
<keyword evidence="4" id="KW-0067">ATP-binding</keyword>
<dbReference type="PANTHER" id="PTHR18934:SF136">
    <property type="entry name" value="ATP-DEPENDENT RNA HELICASE DHX35-RELATED"/>
    <property type="match status" value="1"/>
</dbReference>
<evidence type="ECO:0000256" key="5">
    <source>
        <dbReference type="SAM" id="MobiDB-lite"/>
    </source>
</evidence>
<dbReference type="Gene3D" id="1.20.120.1080">
    <property type="match status" value="1"/>
</dbReference>
<dbReference type="Pfam" id="PF00270">
    <property type="entry name" value="DEAD"/>
    <property type="match status" value="1"/>
</dbReference>
<keyword evidence="3" id="KW-0378">Hydrolase</keyword>
<dbReference type="Pfam" id="PF07717">
    <property type="entry name" value="OB_NTP_bind"/>
    <property type="match status" value="1"/>
</dbReference>
<reference evidence="8" key="1">
    <citation type="submission" date="2015-10" db="EMBL/GenBank/DDBJ databases">
        <authorList>
            <person name="Regsiter A."/>
            <person name="william w."/>
        </authorList>
    </citation>
    <scope>NUCLEOTIDE SEQUENCE</scope>
    <source>
        <strain evidence="8">Montdore</strain>
    </source>
</reference>
<keyword evidence="9" id="KW-1185">Reference proteome</keyword>
<evidence type="ECO:0000256" key="3">
    <source>
        <dbReference type="ARBA" id="ARBA00022801"/>
    </source>
</evidence>
<dbReference type="Pfam" id="PF00271">
    <property type="entry name" value="Helicase_C"/>
    <property type="match status" value="1"/>
</dbReference>
<evidence type="ECO:0000256" key="4">
    <source>
        <dbReference type="ARBA" id="ARBA00022840"/>
    </source>
</evidence>
<dbReference type="SMART" id="SM00487">
    <property type="entry name" value="DEXDc"/>
    <property type="match status" value="1"/>
</dbReference>
<dbReference type="Gene3D" id="3.40.50.300">
    <property type="entry name" value="P-loop containing nucleotide triphosphate hydrolases"/>
    <property type="match status" value="2"/>
</dbReference>
<dbReference type="Pfam" id="PF04408">
    <property type="entry name" value="WHD_HA2"/>
    <property type="match status" value="1"/>
</dbReference>
<dbReference type="CDD" id="cd18791">
    <property type="entry name" value="SF2_C_RHA"/>
    <property type="match status" value="1"/>
</dbReference>
<feature type="compositionally biased region" description="Basic and acidic residues" evidence="5">
    <location>
        <begin position="198"/>
        <end position="212"/>
    </location>
</feature>
<dbReference type="InterPro" id="IPR007502">
    <property type="entry name" value="Helicase-assoc_dom"/>
</dbReference>
<evidence type="ECO:0000259" key="7">
    <source>
        <dbReference type="PROSITE" id="PS51194"/>
    </source>
</evidence>
<gene>
    <name evidence="8" type="ORF">GSTUAT00006514001</name>
</gene>
<dbReference type="InterPro" id="IPR027417">
    <property type="entry name" value="P-loop_NTPase"/>
</dbReference>
<dbReference type="InterPro" id="IPR014001">
    <property type="entry name" value="Helicase_ATP-bd"/>
</dbReference>
<name>A0A292PP15_9PEZI</name>
<dbReference type="Pfam" id="PF21010">
    <property type="entry name" value="HA2_C"/>
    <property type="match status" value="1"/>
</dbReference>
<dbReference type="PANTHER" id="PTHR18934">
    <property type="entry name" value="ATP-DEPENDENT RNA HELICASE"/>
    <property type="match status" value="1"/>
</dbReference>
<evidence type="ECO:0000313" key="8">
    <source>
        <dbReference type="EMBL" id="CUS09392.1"/>
    </source>
</evidence>
<dbReference type="GO" id="GO:0003724">
    <property type="term" value="F:RNA helicase activity"/>
    <property type="evidence" value="ECO:0007669"/>
    <property type="project" value="UniProtKB-EC"/>
</dbReference>
<feature type="domain" description="Helicase C-terminal" evidence="7">
    <location>
        <begin position="272"/>
        <end position="442"/>
    </location>
</feature>
<evidence type="ECO:0000256" key="1">
    <source>
        <dbReference type="ARBA" id="ARBA00012552"/>
    </source>
</evidence>
<dbReference type="PROSITE" id="PS00690">
    <property type="entry name" value="DEAH_ATP_HELICASE"/>
    <property type="match status" value="1"/>
</dbReference>
<dbReference type="InterPro" id="IPR001650">
    <property type="entry name" value="Helicase_C-like"/>
</dbReference>
<dbReference type="SUPFAM" id="SSF52540">
    <property type="entry name" value="P-loop containing nucleoside triphosphate hydrolases"/>
    <property type="match status" value="1"/>
</dbReference>
<dbReference type="GO" id="GO:0003723">
    <property type="term" value="F:RNA binding"/>
    <property type="evidence" value="ECO:0007669"/>
    <property type="project" value="TreeGrafter"/>
</dbReference>
<dbReference type="InterPro" id="IPR011545">
    <property type="entry name" value="DEAD/DEAH_box_helicase_dom"/>
</dbReference>
<dbReference type="InterPro" id="IPR048333">
    <property type="entry name" value="HA2_WH"/>
</dbReference>
<protein>
    <recommendedName>
        <fullName evidence="1">RNA helicase</fullName>
        <ecNumber evidence="1">3.6.4.13</ecNumber>
    </recommendedName>
</protein>
<dbReference type="EMBL" id="LN891083">
    <property type="protein sequence ID" value="CUS09392.1"/>
    <property type="molecule type" value="Genomic_DNA"/>
</dbReference>
<evidence type="ECO:0000259" key="6">
    <source>
        <dbReference type="PROSITE" id="PS51192"/>
    </source>
</evidence>
<dbReference type="GO" id="GO:0016787">
    <property type="term" value="F:hydrolase activity"/>
    <property type="evidence" value="ECO:0007669"/>
    <property type="project" value="UniProtKB-KW"/>
</dbReference>
<dbReference type="AlphaFoldDB" id="A0A292PP15"/>
<dbReference type="InterPro" id="IPR002464">
    <property type="entry name" value="DNA/RNA_helicase_DEAH_CS"/>
</dbReference>
<sequence>MASADRATESEESLVSLYRPSTILPIARHRDALLYLVENYPVTIVVGQTGSGKTTQLPQYLHQARWTEEGKIIACTQPRRVAATTVATRVAEEMGVRLGEEVGYSIRFEDMTSPRTRIKYMTDGMLLREALVDPLLSRYSVVMIDEAHERSLSTDVLLGILKKIRRRRKDLRIVVSSATLQAEEFARFFGDEGESGEEERGGNRDEGDGDGGRKELAKIISLEGRCYPVDVLYLEEPAENYLEKAMQTVFDIHLKARSMNMHFPDKPSNVQALTSTLNKYRRVKGTFWREEIETAISTIMERAGDLHPRAPQILPLPLYAGLPSDEQLAVFDPAPENHRKVIVSTNIAEASVTIENIVFVIDCGFVKLRAFDPRTGIEALSVVPVSRASATQRAGRAGRTRTGKCFRLYTQRAFNDVMTEMGVPEIQRSNLAPVLLQLKALGIDNVVRFDFITPPPSELMARALELLFSLGALDDYARLTKPLGLRMAEMPVDPMTAKILLNSVNFQCTDQILSIAAMTSVQNVFITHEGSKKPAESAKRKFAVEEGDHLTLLNVYQAFAPKFNKPNAAKWCKDHYLNFRALSRAVSVCQQLRRYLDKFNLRVSSEGGGGTPTGEGIRRCLATGYFAHAARMQPDGSFRSVNGMQLWAHPSSVMFNRKADWVVFHEVVETGKKTFIRDVTVIEKDWLLEYAPGFYQLRK</sequence>
<dbReference type="GO" id="GO:0005524">
    <property type="term" value="F:ATP binding"/>
    <property type="evidence" value="ECO:0007669"/>
    <property type="project" value="UniProtKB-KW"/>
</dbReference>
<dbReference type="SMART" id="SM00847">
    <property type="entry name" value="HA2"/>
    <property type="match status" value="1"/>
</dbReference>
<feature type="domain" description="Helicase ATP-binding" evidence="6">
    <location>
        <begin position="34"/>
        <end position="198"/>
    </location>
</feature>
<dbReference type="PROSITE" id="PS51192">
    <property type="entry name" value="HELICASE_ATP_BIND_1"/>
    <property type="match status" value="1"/>
</dbReference>
<dbReference type="PROSITE" id="PS51194">
    <property type="entry name" value="HELICASE_CTER"/>
    <property type="match status" value="1"/>
</dbReference>
<dbReference type="FunFam" id="3.40.50.300:FF:001075">
    <property type="entry name" value="ATP dependent RNA helicase, putative"/>
    <property type="match status" value="1"/>
</dbReference>
<evidence type="ECO:0000313" key="9">
    <source>
        <dbReference type="Proteomes" id="UP001412239"/>
    </source>
</evidence>
<dbReference type="Proteomes" id="UP001412239">
    <property type="component" value="Unassembled WGS sequence"/>
</dbReference>
<proteinExistence type="predicted"/>